<gene>
    <name evidence="1" type="ORF">LZC94_17995</name>
</gene>
<evidence type="ECO:0008006" key="3">
    <source>
        <dbReference type="Google" id="ProtNLM"/>
    </source>
</evidence>
<evidence type="ECO:0000313" key="1">
    <source>
        <dbReference type="EMBL" id="WXB19118.1"/>
    </source>
</evidence>
<proteinExistence type="predicted"/>
<accession>A0ABZ2M9D0</accession>
<protein>
    <recommendedName>
        <fullName evidence="3">Cyclic nucleotide-binding domain-containing protein</fullName>
    </recommendedName>
</protein>
<dbReference type="Proteomes" id="UP001370348">
    <property type="component" value="Chromosome"/>
</dbReference>
<dbReference type="RefSeq" id="WP_394828741.1">
    <property type="nucleotide sequence ID" value="NZ_CP089984.1"/>
</dbReference>
<keyword evidence="2" id="KW-1185">Reference proteome</keyword>
<reference evidence="1 2" key="1">
    <citation type="submission" date="2021-12" db="EMBL/GenBank/DDBJ databases">
        <title>Discovery of the Pendulisporaceae a myxobacterial family with distinct sporulation behavior and unique specialized metabolism.</title>
        <authorList>
            <person name="Garcia R."/>
            <person name="Popoff A."/>
            <person name="Bader C.D."/>
            <person name="Loehr J."/>
            <person name="Walesch S."/>
            <person name="Walt C."/>
            <person name="Boldt J."/>
            <person name="Bunk B."/>
            <person name="Haeckl F.J.F.P.J."/>
            <person name="Gunesch A.P."/>
            <person name="Birkelbach J."/>
            <person name="Nuebel U."/>
            <person name="Pietschmann T."/>
            <person name="Bach T."/>
            <person name="Mueller R."/>
        </authorList>
    </citation>
    <scope>NUCLEOTIDE SEQUENCE [LARGE SCALE GENOMIC DNA]</scope>
    <source>
        <strain evidence="1 2">MSr11954</strain>
    </source>
</reference>
<evidence type="ECO:0000313" key="2">
    <source>
        <dbReference type="Proteomes" id="UP001370348"/>
    </source>
</evidence>
<dbReference type="EMBL" id="CP089984">
    <property type="protein sequence ID" value="WXB19118.1"/>
    <property type="molecule type" value="Genomic_DNA"/>
</dbReference>
<organism evidence="1 2">
    <name type="scientific">Pendulispora albinea</name>
    <dbReference type="NCBI Taxonomy" id="2741071"/>
    <lineage>
        <taxon>Bacteria</taxon>
        <taxon>Pseudomonadati</taxon>
        <taxon>Myxococcota</taxon>
        <taxon>Myxococcia</taxon>
        <taxon>Myxococcales</taxon>
        <taxon>Sorangiineae</taxon>
        <taxon>Pendulisporaceae</taxon>
        <taxon>Pendulispora</taxon>
    </lineage>
</organism>
<name>A0ABZ2M9D0_9BACT</name>
<sequence>MDDAIEKGHEREPRWDYLLGHRETTKIVGLEPHSAETSEISTVIRKRKHAREQLAEHFRPGVEVAEWFWVASGRVSFLAHEKATLSLAQNGITFVGTKLLAKHLAPLEARKKK</sequence>